<dbReference type="Pfam" id="PF00577">
    <property type="entry name" value="Usher"/>
    <property type="match status" value="1"/>
</dbReference>
<evidence type="ECO:0000256" key="9">
    <source>
        <dbReference type="RuleBase" id="RU003884"/>
    </source>
</evidence>
<feature type="domain" description="PapC N-terminal" evidence="12">
    <location>
        <begin position="42"/>
        <end position="186"/>
    </location>
</feature>
<dbReference type="GO" id="GO:0009297">
    <property type="term" value="P:pilus assembly"/>
    <property type="evidence" value="ECO:0007669"/>
    <property type="project" value="InterPro"/>
</dbReference>
<evidence type="ECO:0000259" key="12">
    <source>
        <dbReference type="Pfam" id="PF13954"/>
    </source>
</evidence>
<dbReference type="Gene3D" id="2.60.40.2610">
    <property type="entry name" value="Outer membrane usher protein FimD, plug domain"/>
    <property type="match status" value="1"/>
</dbReference>
<evidence type="ECO:0000256" key="2">
    <source>
        <dbReference type="ARBA" id="ARBA00008064"/>
    </source>
</evidence>
<evidence type="ECO:0000256" key="6">
    <source>
        <dbReference type="ARBA" id="ARBA00022729"/>
    </source>
</evidence>
<gene>
    <name evidence="13" type="ORF">AAF463_19160</name>
</gene>
<accession>A0AAU7TVE6</accession>
<dbReference type="Pfam" id="PF13954">
    <property type="entry name" value="PapC_N"/>
    <property type="match status" value="1"/>
</dbReference>
<sequence length="842" mass="93291">MSVHTRNSFPFQNNWRLRPLVIALSLAFFSSAISSALAEEVEFNLDNMDISDRENIDMSQFSRAGYMMPGQYDMAIKINDNESPTEEVTFLPSEHDENETVACLTPKMMAGFGLKKSWLDKVTYWNNEKCARLDIMPGIILRPDLASSTLYMSVPQAYIEYQTANWDPPSRWDEGIAGFIADYNTNFNYSSPAQGSESSELSGNGVVGVNAGPWRMRAFWNGTHYTANNTKTSTFNWNQYQAFRAIKPWGAKLIIGQNDLASDVFENARYVGASLISDDSQLPPNLRGYAPEVRGVAKTNAKVTISHAGRVLYESQVAPGPFIIQDLSDSITGTLDVKVEEQDGSIQTFQVETASVPYLSRPGQVRFKAAVGQTTDDRFHLQNERLMAGEFSWGISNGWSLLGGGLSSGKYHAASLGAGRDLLSFGALALTATQSYAKLPNNQTRSGGSYSLSYSKRFENYDTQVTFAGYRFTEKSYLSLNQYLEASRKHLVIRNNAANKQTYTVSLNKQFRTLGVSAFLNYNYQTYWNRQATSRWNMSFARYFDVGNFKNVSFNLSAYRAQNSGIQDDGVFLSLNVPFGTSSGLNINAQNSDAGQINSLSWYNRMDERNSYRLGANVDRQQRSAYSGYYTHTGDNTLTNYSASYKPGQYRSAALSMQGGLTATAHGAALHRTIIPGGTRLMLDTEGISDVPIKSSGAATHSNKFGKAVLADVSSYIRNQAHLDINQLNDDIEAESPVLQLTLTEGAIGYRRFRLIKGQKLMAVIRLSDGSYPPFGASVLSKGRETGIVDEMGSVWLSGVNPEMLMDVRWNGNIQCQITFPKVLPIDESGETNLLLPCTEKE</sequence>
<dbReference type="GO" id="GO:0015473">
    <property type="term" value="F:fimbrial usher porin activity"/>
    <property type="evidence" value="ECO:0007669"/>
    <property type="project" value="InterPro"/>
</dbReference>
<dbReference type="InterPro" id="IPR025885">
    <property type="entry name" value="PapC_N"/>
</dbReference>
<dbReference type="Pfam" id="PF13953">
    <property type="entry name" value="PapC_C"/>
    <property type="match status" value="1"/>
</dbReference>
<organism evidence="13">
    <name type="scientific">Pantoea sp. BJ2</name>
    <dbReference type="NCBI Taxonomy" id="3141322"/>
    <lineage>
        <taxon>Bacteria</taxon>
        <taxon>Pseudomonadati</taxon>
        <taxon>Pseudomonadota</taxon>
        <taxon>Gammaproteobacteria</taxon>
        <taxon>Enterobacterales</taxon>
        <taxon>Erwiniaceae</taxon>
        <taxon>Pantoea</taxon>
    </lineage>
</organism>
<protein>
    <submittedName>
        <fullName evidence="13">Fimbria/pilus outer membrane usher protein</fullName>
    </submittedName>
</protein>
<dbReference type="RefSeq" id="WP_350261295.1">
    <property type="nucleotide sequence ID" value="NZ_CP158292.1"/>
</dbReference>
<feature type="signal peptide" evidence="10">
    <location>
        <begin position="1"/>
        <end position="38"/>
    </location>
</feature>
<dbReference type="InterPro" id="IPR025949">
    <property type="entry name" value="PapC-like_C"/>
</dbReference>
<dbReference type="AlphaFoldDB" id="A0AAU7TVE6"/>
<dbReference type="PANTHER" id="PTHR30451:SF10">
    <property type="entry name" value="OUTER MEMBRANE USHER PROTEIN YFCU-RELATED"/>
    <property type="match status" value="1"/>
</dbReference>
<feature type="domain" description="PapC-like C-terminal" evidence="11">
    <location>
        <begin position="765"/>
        <end position="820"/>
    </location>
</feature>
<dbReference type="Gene3D" id="2.60.40.2070">
    <property type="match status" value="1"/>
</dbReference>
<dbReference type="InterPro" id="IPR000015">
    <property type="entry name" value="Fimb_usher"/>
</dbReference>
<dbReference type="Gene3D" id="3.10.20.410">
    <property type="match status" value="1"/>
</dbReference>
<reference evidence="13" key="1">
    <citation type="submission" date="2024-06" db="EMBL/GenBank/DDBJ databases">
        <title>Multiomics insights into the TNT degradation mechanism by Pantoea sp. BJ2 isolated from an ammunition destruction site.</title>
        <authorList>
            <person name="Luo J."/>
        </authorList>
    </citation>
    <scope>NUCLEOTIDE SEQUENCE</scope>
    <source>
        <strain evidence="13">BJ2</strain>
    </source>
</reference>
<evidence type="ECO:0000256" key="5">
    <source>
        <dbReference type="ARBA" id="ARBA00022692"/>
    </source>
</evidence>
<dbReference type="InterPro" id="IPR037224">
    <property type="entry name" value="PapC_N_sf"/>
</dbReference>
<dbReference type="Gene3D" id="2.60.40.3110">
    <property type="match status" value="1"/>
</dbReference>
<keyword evidence="5 9" id="KW-0812">Transmembrane</keyword>
<keyword evidence="4" id="KW-1134">Transmembrane beta strand</keyword>
<comment type="subcellular location">
    <subcellularLocation>
        <location evidence="1 9">Cell outer membrane</location>
        <topology evidence="1 9">Multi-pass membrane protein</topology>
    </subcellularLocation>
</comment>
<evidence type="ECO:0000256" key="8">
    <source>
        <dbReference type="ARBA" id="ARBA00023237"/>
    </source>
</evidence>
<evidence type="ECO:0000259" key="11">
    <source>
        <dbReference type="Pfam" id="PF13953"/>
    </source>
</evidence>
<dbReference type="PROSITE" id="PS01151">
    <property type="entry name" value="FIMBRIAL_USHER"/>
    <property type="match status" value="1"/>
</dbReference>
<dbReference type="InterPro" id="IPR042186">
    <property type="entry name" value="FimD_plug_dom"/>
</dbReference>
<keyword evidence="9" id="KW-1029">Fimbrium biogenesis</keyword>
<evidence type="ECO:0000256" key="1">
    <source>
        <dbReference type="ARBA" id="ARBA00004571"/>
    </source>
</evidence>
<feature type="chain" id="PRO_5043560294" evidence="10">
    <location>
        <begin position="39"/>
        <end position="842"/>
    </location>
</feature>
<evidence type="ECO:0000256" key="10">
    <source>
        <dbReference type="SAM" id="SignalP"/>
    </source>
</evidence>
<evidence type="ECO:0000256" key="3">
    <source>
        <dbReference type="ARBA" id="ARBA00022448"/>
    </source>
</evidence>
<keyword evidence="7 9" id="KW-0472">Membrane</keyword>
<evidence type="ECO:0000256" key="4">
    <source>
        <dbReference type="ARBA" id="ARBA00022452"/>
    </source>
</evidence>
<evidence type="ECO:0000256" key="7">
    <source>
        <dbReference type="ARBA" id="ARBA00023136"/>
    </source>
</evidence>
<dbReference type="SUPFAM" id="SSF141729">
    <property type="entry name" value="FimD N-terminal domain-like"/>
    <property type="match status" value="1"/>
</dbReference>
<keyword evidence="6 10" id="KW-0732">Signal</keyword>
<comment type="similarity">
    <text evidence="2 9">Belongs to the fimbrial export usher family.</text>
</comment>
<dbReference type="InterPro" id="IPR018030">
    <property type="entry name" value="Fimbrial_membr_usher_CS"/>
</dbReference>
<dbReference type="EMBL" id="CP158292">
    <property type="protein sequence ID" value="XBV44676.1"/>
    <property type="molecule type" value="Genomic_DNA"/>
</dbReference>
<keyword evidence="3 9" id="KW-0813">Transport</keyword>
<proteinExistence type="inferred from homology"/>
<dbReference type="GO" id="GO:0009279">
    <property type="term" value="C:cell outer membrane"/>
    <property type="evidence" value="ECO:0007669"/>
    <property type="project" value="UniProtKB-SubCell"/>
</dbReference>
<dbReference type="PANTHER" id="PTHR30451">
    <property type="entry name" value="OUTER MEMBRANE USHER PROTEIN"/>
    <property type="match status" value="1"/>
</dbReference>
<name>A0AAU7TVE6_9GAMM</name>
<dbReference type="InterPro" id="IPR043142">
    <property type="entry name" value="PapC-like_C_sf"/>
</dbReference>
<evidence type="ECO:0000313" key="13">
    <source>
        <dbReference type="EMBL" id="XBV44676.1"/>
    </source>
</evidence>
<keyword evidence="8 9" id="KW-0998">Cell outer membrane</keyword>